<dbReference type="EMBL" id="LAVV01013591">
    <property type="protein sequence ID" value="KNZ45465.1"/>
    <property type="molecule type" value="Genomic_DNA"/>
</dbReference>
<protein>
    <recommendedName>
        <fullName evidence="3">No apical meristem-associated C-terminal domain-containing protein</fullName>
    </recommendedName>
</protein>
<evidence type="ECO:0008006" key="3">
    <source>
        <dbReference type="Google" id="ProtNLM"/>
    </source>
</evidence>
<dbReference type="Proteomes" id="UP000037035">
    <property type="component" value="Unassembled WGS sequence"/>
</dbReference>
<evidence type="ECO:0000313" key="2">
    <source>
        <dbReference type="Proteomes" id="UP000037035"/>
    </source>
</evidence>
<name>A0A0L6UCE4_9BASI</name>
<gene>
    <name evidence="1" type="ORF">VP01_8087g1</name>
</gene>
<dbReference type="VEuPathDB" id="FungiDB:VP01_8087g1"/>
<evidence type="ECO:0000313" key="1">
    <source>
        <dbReference type="EMBL" id="KNZ45465.1"/>
    </source>
</evidence>
<keyword evidence="2" id="KW-1185">Reference proteome</keyword>
<reference evidence="1 2" key="1">
    <citation type="submission" date="2015-08" db="EMBL/GenBank/DDBJ databases">
        <title>Next Generation Sequencing and Analysis of the Genome of Puccinia sorghi L Schw, the Causal Agent of Maize Common Rust.</title>
        <authorList>
            <person name="Rochi L."/>
            <person name="Burguener G."/>
            <person name="Darino M."/>
            <person name="Turjanski A."/>
            <person name="Kreff E."/>
            <person name="Dieguez M.J."/>
            <person name="Sacco F."/>
        </authorList>
    </citation>
    <scope>NUCLEOTIDE SEQUENCE [LARGE SCALE GENOMIC DNA]</scope>
    <source>
        <strain evidence="1 2">RO10H11247</strain>
    </source>
</reference>
<dbReference type="AlphaFoldDB" id="A0A0L6UCE4"/>
<comment type="caution">
    <text evidence="1">The sequence shown here is derived from an EMBL/GenBank/DDBJ whole genome shotgun (WGS) entry which is preliminary data.</text>
</comment>
<accession>A0A0L6UCE4</accession>
<feature type="non-terminal residue" evidence="1">
    <location>
        <position position="1"/>
    </location>
</feature>
<organism evidence="1 2">
    <name type="scientific">Puccinia sorghi</name>
    <dbReference type="NCBI Taxonomy" id="27349"/>
    <lineage>
        <taxon>Eukaryota</taxon>
        <taxon>Fungi</taxon>
        <taxon>Dikarya</taxon>
        <taxon>Basidiomycota</taxon>
        <taxon>Pucciniomycotina</taxon>
        <taxon>Pucciniomycetes</taxon>
        <taxon>Pucciniales</taxon>
        <taxon>Pucciniaceae</taxon>
        <taxon>Puccinia</taxon>
    </lineage>
</organism>
<sequence>HHLIRLSNLTATGICTCPISFPIRQQATKKQLIDAYRYNKLLSQTCEFSTMSKDLLNPSINIHHILQAKKDIYQERLKIEEQRKGKIGETINELEASEAIIFSKRNDNQQVKLFHLSYFPEDPGICA</sequence>
<proteinExistence type="predicted"/>